<keyword evidence="8" id="KW-0969">Cilium</keyword>
<evidence type="ECO:0000256" key="3">
    <source>
        <dbReference type="ARBA" id="ARBA00004186"/>
    </source>
</evidence>
<feature type="compositionally biased region" description="Basic and acidic residues" evidence="11">
    <location>
        <begin position="10"/>
        <end position="26"/>
    </location>
</feature>
<comment type="subcellular location">
    <subcellularLocation>
        <location evidence="2">Cytoplasm</location>
        <location evidence="2">Cytoskeleton</location>
        <location evidence="2">Cilium basal body</location>
    </subcellularLocation>
    <subcellularLocation>
        <location evidence="1">Cytoplasm</location>
        <location evidence="1">Cytoskeleton</location>
        <location evidence="1">Microtubule organizing center</location>
        <location evidence="1">Centrosome</location>
        <location evidence="1">Centriole</location>
    </subcellularLocation>
    <subcellularLocation>
        <location evidence="3">Cytoplasm</location>
        <location evidence="3">Cytoskeleton</location>
        <location evidence="3">Spindle</location>
    </subcellularLocation>
</comment>
<dbReference type="InterPro" id="IPR029412">
    <property type="entry name" value="CEP19"/>
</dbReference>
<dbReference type="GO" id="GO:0097712">
    <property type="term" value="P:vesicle targeting, trans-Golgi to periciliary membrane compartment"/>
    <property type="evidence" value="ECO:0007669"/>
    <property type="project" value="TreeGrafter"/>
</dbReference>
<evidence type="ECO:0000256" key="10">
    <source>
        <dbReference type="ARBA" id="ARBA00023273"/>
    </source>
</evidence>
<evidence type="ECO:0000313" key="12">
    <source>
        <dbReference type="EMBL" id="CAI2378103.1"/>
    </source>
</evidence>
<protein>
    <recommendedName>
        <fullName evidence="5">Centrosomal protein of 19 kDa</fullName>
    </recommendedName>
</protein>
<evidence type="ECO:0000256" key="11">
    <source>
        <dbReference type="SAM" id="MobiDB-lite"/>
    </source>
</evidence>
<comment type="similarity">
    <text evidence="4">Belongs to the CEP19 family.</text>
</comment>
<dbReference type="Proteomes" id="UP001295684">
    <property type="component" value="Unassembled WGS sequence"/>
</dbReference>
<evidence type="ECO:0000256" key="2">
    <source>
        <dbReference type="ARBA" id="ARBA00004120"/>
    </source>
</evidence>
<proteinExistence type="inferred from homology"/>
<keyword evidence="10" id="KW-0966">Cell projection</keyword>
<keyword evidence="7" id="KW-0970">Cilium biogenesis/degradation</keyword>
<dbReference type="PANTHER" id="PTHR31539">
    <property type="entry name" value="CENTROSOMAL PROTEIN OF 19K CEP19"/>
    <property type="match status" value="1"/>
</dbReference>
<keyword evidence="9" id="KW-0206">Cytoskeleton</keyword>
<reference evidence="12" key="1">
    <citation type="submission" date="2023-07" db="EMBL/GenBank/DDBJ databases">
        <authorList>
            <consortium name="AG Swart"/>
            <person name="Singh M."/>
            <person name="Singh A."/>
            <person name="Seah K."/>
            <person name="Emmerich C."/>
        </authorList>
    </citation>
    <scope>NUCLEOTIDE SEQUENCE</scope>
    <source>
        <strain evidence="12">DP1</strain>
    </source>
</reference>
<evidence type="ECO:0000313" key="13">
    <source>
        <dbReference type="Proteomes" id="UP001295684"/>
    </source>
</evidence>
<dbReference type="GO" id="GO:0000922">
    <property type="term" value="C:spindle pole"/>
    <property type="evidence" value="ECO:0007669"/>
    <property type="project" value="TreeGrafter"/>
</dbReference>
<feature type="region of interest" description="Disordered" evidence="11">
    <location>
        <begin position="221"/>
        <end position="269"/>
    </location>
</feature>
<feature type="region of interest" description="Disordered" evidence="11">
    <location>
        <begin position="6"/>
        <end position="30"/>
    </location>
</feature>
<organism evidence="12 13">
    <name type="scientific">Euplotes crassus</name>
    <dbReference type="NCBI Taxonomy" id="5936"/>
    <lineage>
        <taxon>Eukaryota</taxon>
        <taxon>Sar</taxon>
        <taxon>Alveolata</taxon>
        <taxon>Ciliophora</taxon>
        <taxon>Intramacronucleata</taxon>
        <taxon>Spirotrichea</taxon>
        <taxon>Hypotrichia</taxon>
        <taxon>Euplotida</taxon>
        <taxon>Euplotidae</taxon>
        <taxon>Moneuplotes</taxon>
    </lineage>
</organism>
<feature type="compositionally biased region" description="Acidic residues" evidence="11">
    <location>
        <begin position="177"/>
        <end position="197"/>
    </location>
</feature>
<evidence type="ECO:0000256" key="5">
    <source>
        <dbReference type="ARBA" id="ARBA00022015"/>
    </source>
</evidence>
<dbReference type="AlphaFoldDB" id="A0AAD1XRV9"/>
<accession>A0AAD1XRV9</accession>
<comment type="caution">
    <text evidence="12">The sequence shown here is derived from an EMBL/GenBank/DDBJ whole genome shotgun (WGS) entry which is preliminary data.</text>
</comment>
<dbReference type="EMBL" id="CAMPGE010019792">
    <property type="protein sequence ID" value="CAI2378103.1"/>
    <property type="molecule type" value="Genomic_DNA"/>
</dbReference>
<dbReference type="PANTHER" id="PTHR31539:SF1">
    <property type="entry name" value="CENTROSOMAL PROTEIN OF 19 KDA"/>
    <property type="match status" value="1"/>
</dbReference>
<evidence type="ECO:0000256" key="9">
    <source>
        <dbReference type="ARBA" id="ARBA00023212"/>
    </source>
</evidence>
<dbReference type="GO" id="GO:0036064">
    <property type="term" value="C:ciliary basal body"/>
    <property type="evidence" value="ECO:0007669"/>
    <property type="project" value="TreeGrafter"/>
</dbReference>
<name>A0AAD1XRV9_EUPCR</name>
<feature type="compositionally biased region" description="Polar residues" evidence="11">
    <location>
        <begin position="150"/>
        <end position="167"/>
    </location>
</feature>
<sequence length="269" mass="31339">MAFFITEATNQKKDTASKKNKPRNEDLVDPDDYMPKRFGLKYDPPTIVLEYMVMSLGKLYHHKMKLLRLTPESDINEMIDYLYSRHSFYLKESVVSRQQLANLVIRLQKRLELRGKASTIKENKAPSKPAPMKMDPIKKSPVKQPEPVQTIKQNDQVPSSYLPSVSQKKPAPASNDWGDDDWGDDWGDNNNDDDEEKDYDHFNMNKLTTEELKKEKAKMDVGFEKNQKKPGESGFEYDVRKDFSAPKEECSWDEDDDDDDLDDYFDDDF</sequence>
<dbReference type="GO" id="GO:0034454">
    <property type="term" value="P:microtubule anchoring at centrosome"/>
    <property type="evidence" value="ECO:0007669"/>
    <property type="project" value="TreeGrafter"/>
</dbReference>
<feature type="compositionally biased region" description="Acidic residues" evidence="11">
    <location>
        <begin position="251"/>
        <end position="269"/>
    </location>
</feature>
<evidence type="ECO:0000256" key="1">
    <source>
        <dbReference type="ARBA" id="ARBA00004114"/>
    </source>
</evidence>
<dbReference type="GO" id="GO:0005814">
    <property type="term" value="C:centriole"/>
    <property type="evidence" value="ECO:0007669"/>
    <property type="project" value="UniProtKB-SubCell"/>
</dbReference>
<dbReference type="Pfam" id="PF14933">
    <property type="entry name" value="CEP19"/>
    <property type="match status" value="1"/>
</dbReference>
<evidence type="ECO:0000256" key="6">
    <source>
        <dbReference type="ARBA" id="ARBA00022490"/>
    </source>
</evidence>
<feature type="compositionally biased region" description="Basic and acidic residues" evidence="11">
    <location>
        <begin position="221"/>
        <end position="250"/>
    </location>
</feature>
<evidence type="ECO:0000256" key="8">
    <source>
        <dbReference type="ARBA" id="ARBA00023069"/>
    </source>
</evidence>
<feature type="region of interest" description="Disordered" evidence="11">
    <location>
        <begin position="117"/>
        <end position="203"/>
    </location>
</feature>
<keyword evidence="13" id="KW-1185">Reference proteome</keyword>
<evidence type="ECO:0000256" key="4">
    <source>
        <dbReference type="ARBA" id="ARBA00009371"/>
    </source>
</evidence>
<keyword evidence="6" id="KW-0963">Cytoplasm</keyword>
<evidence type="ECO:0000256" key="7">
    <source>
        <dbReference type="ARBA" id="ARBA00022794"/>
    </source>
</evidence>
<gene>
    <name evidence="12" type="ORF">ECRASSUSDP1_LOCUS19495</name>
</gene>